<organism evidence="1 2">
    <name type="scientific">Oenococcus alcoholitolerans</name>
    <dbReference type="NCBI Taxonomy" id="931074"/>
    <lineage>
        <taxon>Bacteria</taxon>
        <taxon>Bacillati</taxon>
        <taxon>Bacillota</taxon>
        <taxon>Bacilli</taxon>
        <taxon>Lactobacillales</taxon>
        <taxon>Lactobacillaceae</taxon>
        <taxon>Oenococcus</taxon>
    </lineage>
</organism>
<protein>
    <submittedName>
        <fullName evidence="1">Uncharacterized protein</fullName>
    </submittedName>
</protein>
<sequence>MIYLKRIQLRILFILIFKNMLFIEKEAGSG</sequence>
<accession>A0ABR4XPZ9</accession>
<gene>
    <name evidence="1" type="ORF">Q757_06645</name>
</gene>
<comment type="caution">
    <text evidence="1">The sequence shown here is derived from an EMBL/GenBank/DDBJ whole genome shotgun (WGS) entry which is preliminary data.</text>
</comment>
<dbReference type="EMBL" id="AXCV01000316">
    <property type="protein sequence ID" value="KGO31537.1"/>
    <property type="molecule type" value="Genomic_DNA"/>
</dbReference>
<keyword evidence="2" id="KW-1185">Reference proteome</keyword>
<dbReference type="Proteomes" id="UP000030023">
    <property type="component" value="Unassembled WGS sequence"/>
</dbReference>
<evidence type="ECO:0000313" key="1">
    <source>
        <dbReference type="EMBL" id="KGO31537.1"/>
    </source>
</evidence>
<name>A0ABR4XPZ9_9LACO</name>
<evidence type="ECO:0000313" key="2">
    <source>
        <dbReference type="Proteomes" id="UP000030023"/>
    </source>
</evidence>
<proteinExistence type="predicted"/>
<reference evidence="1 2" key="1">
    <citation type="journal article" date="2014" name="Antonie Van Leeuwenhoek">
        <title>Oenococcus alcoholitolerans sp. nov., a lactic acid bacteria isolated from cachaca and ethanol fermentation processes.</title>
        <authorList>
            <person name="Badotti F."/>
            <person name="Moreira A.P."/>
            <person name="Tonon L.A."/>
            <person name="de Lucena B.T."/>
            <person name="Gomes Fde C."/>
            <person name="Kruger R."/>
            <person name="Thompson C.C."/>
            <person name="de Morais M.A.Jr."/>
            <person name="Rosa C.A."/>
            <person name="Thompson F.L."/>
        </authorList>
    </citation>
    <scope>NUCLEOTIDE SEQUENCE [LARGE SCALE GENOMIC DNA]</scope>
    <source>
        <strain evidence="1 2">UFRJ-M7.2.18</strain>
    </source>
</reference>